<organism evidence="13 14">
    <name type="scientific">Lingula anatina</name>
    <name type="common">Brachiopod</name>
    <name type="synonym">Lingula unguis</name>
    <dbReference type="NCBI Taxonomy" id="7574"/>
    <lineage>
        <taxon>Eukaryota</taxon>
        <taxon>Metazoa</taxon>
        <taxon>Spiralia</taxon>
        <taxon>Lophotrochozoa</taxon>
        <taxon>Brachiopoda</taxon>
        <taxon>Linguliformea</taxon>
        <taxon>Lingulata</taxon>
        <taxon>Lingulida</taxon>
        <taxon>Linguloidea</taxon>
        <taxon>Lingulidae</taxon>
        <taxon>Lingula</taxon>
    </lineage>
</organism>
<dbReference type="EC" id="4.1.1.32" evidence="4"/>
<dbReference type="GO" id="GO:0005829">
    <property type="term" value="C:cytosol"/>
    <property type="evidence" value="ECO:0007669"/>
    <property type="project" value="TreeGrafter"/>
</dbReference>
<evidence type="ECO:0000313" key="14">
    <source>
        <dbReference type="RefSeq" id="XP_013418183.1"/>
    </source>
</evidence>
<dbReference type="GO" id="GO:0005525">
    <property type="term" value="F:GTP binding"/>
    <property type="evidence" value="ECO:0007669"/>
    <property type="project" value="UniProtKB-KW"/>
</dbReference>
<dbReference type="KEGG" id="lak:106179196"/>
<dbReference type="GO" id="GO:0006094">
    <property type="term" value="P:gluconeogenesis"/>
    <property type="evidence" value="ECO:0007669"/>
    <property type="project" value="InterPro"/>
</dbReference>
<name>A0A1S3H8M1_LINAN</name>
<keyword evidence="5" id="KW-0479">Metal-binding</keyword>
<dbReference type="GO" id="GO:0006107">
    <property type="term" value="P:oxaloacetate metabolic process"/>
    <property type="evidence" value="ECO:0007669"/>
    <property type="project" value="TreeGrafter"/>
</dbReference>
<dbReference type="GO" id="GO:0033993">
    <property type="term" value="P:response to lipid"/>
    <property type="evidence" value="ECO:0007669"/>
    <property type="project" value="TreeGrafter"/>
</dbReference>
<dbReference type="GO" id="GO:0071333">
    <property type="term" value="P:cellular response to glucose stimulus"/>
    <property type="evidence" value="ECO:0007669"/>
    <property type="project" value="TreeGrafter"/>
</dbReference>
<dbReference type="AlphaFoldDB" id="A0A1S3H8M1"/>
<evidence type="ECO:0000259" key="11">
    <source>
        <dbReference type="Pfam" id="PF00821"/>
    </source>
</evidence>
<dbReference type="GO" id="GO:0042594">
    <property type="term" value="P:response to starvation"/>
    <property type="evidence" value="ECO:0007669"/>
    <property type="project" value="TreeGrafter"/>
</dbReference>
<dbReference type="RefSeq" id="XP_013418183.1">
    <property type="nucleotide sequence ID" value="XM_013562729.2"/>
</dbReference>
<evidence type="ECO:0000259" key="12">
    <source>
        <dbReference type="Pfam" id="PF17297"/>
    </source>
</evidence>
<dbReference type="InParanoid" id="A0A1S3H8M1"/>
<dbReference type="Pfam" id="PF00821">
    <property type="entry name" value="PEPCK_GTP"/>
    <property type="match status" value="1"/>
</dbReference>
<dbReference type="PANTHER" id="PTHR11561">
    <property type="entry name" value="PHOSPHOENOLPYRUVATE CARBOXYKINASE"/>
    <property type="match status" value="1"/>
</dbReference>
<dbReference type="GeneID" id="106179196"/>
<dbReference type="NCBIfam" id="NF003253">
    <property type="entry name" value="PRK04210.1"/>
    <property type="match status" value="1"/>
</dbReference>
<dbReference type="InterPro" id="IPR008209">
    <property type="entry name" value="PEP_carboxykinase_GTP"/>
</dbReference>
<keyword evidence="8" id="KW-0342">GTP-binding</keyword>
<evidence type="ECO:0000256" key="2">
    <source>
        <dbReference type="ARBA" id="ARBA00005796"/>
    </source>
</evidence>
<feature type="domain" description="Phosphoenolpyruvate carboxykinase GTP-utilising N-terminal" evidence="12">
    <location>
        <begin position="38"/>
        <end position="267"/>
    </location>
</feature>
<proteinExistence type="inferred from homology"/>
<dbReference type="Gene3D" id="3.40.449.10">
    <property type="entry name" value="Phosphoenolpyruvate Carboxykinase, domain 1"/>
    <property type="match status" value="1"/>
</dbReference>
<evidence type="ECO:0000256" key="8">
    <source>
        <dbReference type="ARBA" id="ARBA00023134"/>
    </source>
</evidence>
<keyword evidence="9" id="KW-0464">Manganese</keyword>
<evidence type="ECO:0000256" key="4">
    <source>
        <dbReference type="ARBA" id="ARBA00012306"/>
    </source>
</evidence>
<evidence type="ECO:0000256" key="1">
    <source>
        <dbReference type="ARBA" id="ARBA00001936"/>
    </source>
</evidence>
<dbReference type="Gene3D" id="2.170.8.10">
    <property type="entry name" value="Phosphoenolpyruvate Carboxykinase, domain 2"/>
    <property type="match status" value="1"/>
</dbReference>
<evidence type="ECO:0000256" key="5">
    <source>
        <dbReference type="ARBA" id="ARBA00022723"/>
    </source>
</evidence>
<dbReference type="GO" id="GO:0046327">
    <property type="term" value="P:glycerol biosynthetic process from pyruvate"/>
    <property type="evidence" value="ECO:0007669"/>
    <property type="project" value="TreeGrafter"/>
</dbReference>
<dbReference type="GO" id="GO:0019543">
    <property type="term" value="P:propionate catabolic process"/>
    <property type="evidence" value="ECO:0007669"/>
    <property type="project" value="TreeGrafter"/>
</dbReference>
<sequence>MDEEVQFVEHREVFIEHYGEVPIVKGSFNDMPKNVQAWVASKIDLCKPRGVYICDGSQEEAETIIHKLEERGTLHKLKAYENNYICKTDPKDVARVEGLTYIVSHNKHDSVPHVRPNTKGILAQWMSYAEAEKLNMDRWPGCMAGRMMYVIPFSMGPVGSPLSKIGVQVTDSNYVLLCMRIMTRVTPKVWDVLKKGKGDFVKCLHSMGSPRPNQRKVINHWPCNPDKVLILHYPEERKVTSFGSGYGGNSLLGKKCFALRIAGVIARDEGWLAEHMLIMSVTNPKGQEKFIAAAFPSACGKTNMALLTPTIPGYKVQCIGDDIAWMRFEENGELRGINPEAGFFGVAPGTNEKTNPIAVQTFQSNSIFTNVAETEDGHFFWEGMEDKISDDTEVVTWLGGKWKKGNPEKAAHPNSRFCTPAGQCPIMHPMWEDPKGVPISAIIFGGRRPEGVPLVLEAFDWKHGVMLGAQLKSETTAAAEFKGKKIMHDPMAMRPFIGYNFGKYLDHWLEVEKPPHKVPKIFHVNWFRVDSTGKFLWPGFGDNIRVLDWIMRRVDGEDIAVESPIGLLPKKGSINLDGLGEINWDELFSIPKDYWLADIKETMKFLDDQTGEDLPQVVRDELQKQADRINAM</sequence>
<protein>
    <recommendedName>
        <fullName evidence="4">phosphoenolpyruvate carboxykinase (GTP)</fullName>
        <ecNumber evidence="4">4.1.1.32</ecNumber>
    </recommendedName>
</protein>
<evidence type="ECO:0000256" key="7">
    <source>
        <dbReference type="ARBA" id="ARBA00022793"/>
    </source>
</evidence>
<dbReference type="InterPro" id="IPR035078">
    <property type="entry name" value="PEP_carboxykinase_GTP_N"/>
</dbReference>
<gene>
    <name evidence="14" type="primary">LOC106179196</name>
</gene>
<dbReference type="GO" id="GO:0004613">
    <property type="term" value="F:phosphoenolpyruvate carboxykinase (GTP) activity"/>
    <property type="evidence" value="ECO:0007669"/>
    <property type="project" value="UniProtKB-EC"/>
</dbReference>
<evidence type="ECO:0000256" key="9">
    <source>
        <dbReference type="ARBA" id="ARBA00023211"/>
    </source>
</evidence>
<keyword evidence="13" id="KW-1185">Reference proteome</keyword>
<dbReference type="CDD" id="cd00819">
    <property type="entry name" value="PEPCK_GTP"/>
    <property type="match status" value="1"/>
</dbReference>
<dbReference type="PIRSF" id="PIRSF001348">
    <property type="entry name" value="PEP_carboxykinase_GTP"/>
    <property type="match status" value="1"/>
</dbReference>
<keyword evidence="10" id="KW-0456">Lyase</keyword>
<feature type="domain" description="Phosphoenolpyruvate carboxykinase C-terminal P-loop" evidence="11">
    <location>
        <begin position="271"/>
        <end position="628"/>
    </location>
</feature>
<dbReference type="FunFam" id="3.40.449.10:FF:000003">
    <property type="entry name" value="Phosphoenolpyruvate carboxykinase, cytosolic [GTP]"/>
    <property type="match status" value="1"/>
</dbReference>
<comment type="subunit">
    <text evidence="3">Monomer.</text>
</comment>
<dbReference type="InterPro" id="IPR013035">
    <property type="entry name" value="PEP_carboxykinase_C"/>
</dbReference>
<evidence type="ECO:0000256" key="6">
    <source>
        <dbReference type="ARBA" id="ARBA00022741"/>
    </source>
</evidence>
<evidence type="ECO:0000256" key="10">
    <source>
        <dbReference type="ARBA" id="ARBA00023239"/>
    </source>
</evidence>
<dbReference type="Gene3D" id="3.90.228.20">
    <property type="match status" value="1"/>
</dbReference>
<dbReference type="InterPro" id="IPR018091">
    <property type="entry name" value="PEP_carboxykin_GTP_CS"/>
</dbReference>
<comment type="cofactor">
    <cofactor evidence="1">
        <name>Mn(2+)</name>
        <dbReference type="ChEBI" id="CHEBI:29035"/>
    </cofactor>
</comment>
<dbReference type="PROSITE" id="PS00505">
    <property type="entry name" value="PEPCK_GTP"/>
    <property type="match status" value="1"/>
</dbReference>
<dbReference type="OrthoDB" id="5841594at2759"/>
<accession>A0A1S3H8M1</accession>
<comment type="similarity">
    <text evidence="2">Belongs to the phosphoenolpyruvate carboxykinase [GTP] family.</text>
</comment>
<reference evidence="14" key="1">
    <citation type="submission" date="2025-08" db="UniProtKB">
        <authorList>
            <consortium name="RefSeq"/>
        </authorList>
    </citation>
    <scope>IDENTIFICATION</scope>
    <source>
        <tissue evidence="14">Gonads</tissue>
    </source>
</reference>
<dbReference type="PANTHER" id="PTHR11561:SF0">
    <property type="entry name" value="PHOSPHOENOLPYRUVATE CARBOXYKINASE [GTP]-RELATED"/>
    <property type="match status" value="1"/>
</dbReference>
<dbReference type="FunFam" id="3.90.228.20:FF:000005">
    <property type="entry name" value="Phosphoenolpyruvate carboxykinase [GTP], mitochondrial"/>
    <property type="match status" value="1"/>
</dbReference>
<keyword evidence="6" id="KW-0547">Nucleotide-binding</keyword>
<dbReference type="SUPFAM" id="SSF53795">
    <property type="entry name" value="PEP carboxykinase-like"/>
    <property type="match status" value="1"/>
</dbReference>
<dbReference type="GO" id="GO:0030145">
    <property type="term" value="F:manganese ion binding"/>
    <property type="evidence" value="ECO:0007669"/>
    <property type="project" value="TreeGrafter"/>
</dbReference>
<keyword evidence="7" id="KW-0210">Decarboxylase</keyword>
<evidence type="ECO:0000256" key="3">
    <source>
        <dbReference type="ARBA" id="ARBA00011245"/>
    </source>
</evidence>
<dbReference type="InterPro" id="IPR008210">
    <property type="entry name" value="PEP_carboxykinase_N"/>
</dbReference>
<dbReference type="STRING" id="7574.A0A1S3H8M1"/>
<evidence type="ECO:0000313" key="13">
    <source>
        <dbReference type="Proteomes" id="UP000085678"/>
    </source>
</evidence>
<dbReference type="HAMAP" id="MF_00452">
    <property type="entry name" value="PEPCK_GTP"/>
    <property type="match status" value="1"/>
</dbReference>
<dbReference type="SUPFAM" id="SSF68923">
    <property type="entry name" value="PEP carboxykinase N-terminal domain"/>
    <property type="match status" value="1"/>
</dbReference>
<dbReference type="Pfam" id="PF17297">
    <property type="entry name" value="PEPCK_N"/>
    <property type="match status" value="1"/>
</dbReference>
<dbReference type="InterPro" id="IPR035077">
    <property type="entry name" value="PEP_carboxykinase_GTP_C"/>
</dbReference>
<dbReference type="OMA" id="IMGVTPP"/>
<dbReference type="Proteomes" id="UP000085678">
    <property type="component" value="Unplaced"/>
</dbReference>